<sequence>MTKISPILTSTGKASDLLYSLRSTYSRRGRSAFGEVDVGAGLVDNLFR</sequence>
<organism evidence="1 2">
    <name type="scientific">Floridaenema fluviatile BLCC-F154</name>
    <dbReference type="NCBI Taxonomy" id="3153640"/>
    <lineage>
        <taxon>Bacteria</taxon>
        <taxon>Bacillati</taxon>
        <taxon>Cyanobacteriota</taxon>
        <taxon>Cyanophyceae</taxon>
        <taxon>Oscillatoriophycideae</taxon>
        <taxon>Aerosakkonematales</taxon>
        <taxon>Aerosakkonemataceae</taxon>
        <taxon>Floridanema</taxon>
        <taxon>Floridanema fluviatile</taxon>
    </lineage>
</organism>
<keyword evidence="2" id="KW-1185">Reference proteome</keyword>
<evidence type="ECO:0000313" key="1">
    <source>
        <dbReference type="EMBL" id="MFB2936051.1"/>
    </source>
</evidence>
<comment type="caution">
    <text evidence="1">The sequence shown here is derived from an EMBL/GenBank/DDBJ whole genome shotgun (WGS) entry which is preliminary data.</text>
</comment>
<name>A0ABV4YB49_9CYAN</name>
<dbReference type="Proteomes" id="UP001576776">
    <property type="component" value="Unassembled WGS sequence"/>
</dbReference>
<reference evidence="1 2" key="1">
    <citation type="submission" date="2024-09" db="EMBL/GenBank/DDBJ databases">
        <title>Floridaenema gen nov. (Aerosakkonemataceae, Aerosakkonematales ord. nov., Cyanobacteria) from benthic tropical and subtropical fresh waters, with the description of four new species.</title>
        <authorList>
            <person name="Moretto J.A."/>
            <person name="Berthold D.E."/>
            <person name="Lefler F.W."/>
            <person name="Huang I.-S."/>
            <person name="Laughinghouse H. IV."/>
        </authorList>
    </citation>
    <scope>NUCLEOTIDE SEQUENCE [LARGE SCALE GENOMIC DNA]</scope>
    <source>
        <strain evidence="1 2">BLCC-F154</strain>
    </source>
</reference>
<protein>
    <submittedName>
        <fullName evidence="1">Uncharacterized protein</fullName>
    </submittedName>
</protein>
<dbReference type="RefSeq" id="WP_413257551.1">
    <property type="nucleotide sequence ID" value="NZ_JBHFNS010000052.1"/>
</dbReference>
<accession>A0ABV4YB49</accession>
<dbReference type="EMBL" id="JBHFNS010000052">
    <property type="protein sequence ID" value="MFB2936051.1"/>
    <property type="molecule type" value="Genomic_DNA"/>
</dbReference>
<gene>
    <name evidence="1" type="ORF">ACE1B6_12425</name>
</gene>
<proteinExistence type="predicted"/>
<evidence type="ECO:0000313" key="2">
    <source>
        <dbReference type="Proteomes" id="UP001576776"/>
    </source>
</evidence>